<comment type="pathway">
    <text evidence="3">Protein modification; protein ubiquitination.</text>
</comment>
<dbReference type="OrthoDB" id="8062037at2759"/>
<evidence type="ECO:0000259" key="18">
    <source>
        <dbReference type="PROSITE" id="PS50089"/>
    </source>
</evidence>
<proteinExistence type="inferred from homology"/>
<dbReference type="SUPFAM" id="SSF57850">
    <property type="entry name" value="RING/U-box"/>
    <property type="match status" value="1"/>
</dbReference>
<evidence type="ECO:0000256" key="13">
    <source>
        <dbReference type="ARBA" id="ARBA00024209"/>
    </source>
</evidence>
<evidence type="ECO:0000256" key="3">
    <source>
        <dbReference type="ARBA" id="ARBA00004906"/>
    </source>
</evidence>
<dbReference type="KEGG" id="adu:107491166"/>
<feature type="domain" description="RING-type" evidence="18">
    <location>
        <begin position="129"/>
        <end position="171"/>
    </location>
</feature>
<dbReference type="GO" id="GO:0008270">
    <property type="term" value="F:zinc ion binding"/>
    <property type="evidence" value="ECO:0007669"/>
    <property type="project" value="UniProtKB-KW"/>
</dbReference>
<evidence type="ECO:0000256" key="1">
    <source>
        <dbReference type="ARBA" id="ARBA00000900"/>
    </source>
</evidence>
<evidence type="ECO:0000313" key="20">
    <source>
        <dbReference type="RefSeq" id="XP_015967444.1"/>
    </source>
</evidence>
<gene>
    <name evidence="20" type="primary">LOC107491166</name>
</gene>
<dbReference type="Gene3D" id="3.30.40.10">
    <property type="entry name" value="Zinc/RING finger domain, C3HC4 (zinc finger)"/>
    <property type="match status" value="1"/>
</dbReference>
<feature type="transmembrane region" description="Helical" evidence="16">
    <location>
        <begin position="51"/>
        <end position="72"/>
    </location>
</feature>
<keyword evidence="19" id="KW-1185">Reference proteome</keyword>
<dbReference type="PROSITE" id="PS50089">
    <property type="entry name" value="ZF_RING_2"/>
    <property type="match status" value="1"/>
</dbReference>
<comment type="subcellular location">
    <subcellularLocation>
        <location evidence="2">Membrane</location>
        <topology evidence="2">Single-pass membrane protein</topology>
    </subcellularLocation>
</comment>
<evidence type="ECO:0000256" key="16">
    <source>
        <dbReference type="SAM" id="Phobius"/>
    </source>
</evidence>
<feature type="signal peptide" evidence="17">
    <location>
        <begin position="1"/>
        <end position="27"/>
    </location>
</feature>
<evidence type="ECO:0000256" key="14">
    <source>
        <dbReference type="PROSITE-ProRule" id="PRU00175"/>
    </source>
</evidence>
<keyword evidence="12 16" id="KW-0472">Membrane</keyword>
<keyword evidence="5" id="KW-0808">Transferase</keyword>
<dbReference type="GO" id="GO:0061630">
    <property type="term" value="F:ubiquitin protein ligase activity"/>
    <property type="evidence" value="ECO:0007669"/>
    <property type="project" value="UniProtKB-EC"/>
</dbReference>
<dbReference type="GeneID" id="107491166"/>
<organism evidence="19 20">
    <name type="scientific">Arachis duranensis</name>
    <name type="common">Wild peanut</name>
    <dbReference type="NCBI Taxonomy" id="130453"/>
    <lineage>
        <taxon>Eukaryota</taxon>
        <taxon>Viridiplantae</taxon>
        <taxon>Streptophyta</taxon>
        <taxon>Embryophyta</taxon>
        <taxon>Tracheophyta</taxon>
        <taxon>Spermatophyta</taxon>
        <taxon>Magnoliopsida</taxon>
        <taxon>eudicotyledons</taxon>
        <taxon>Gunneridae</taxon>
        <taxon>Pentapetalae</taxon>
        <taxon>rosids</taxon>
        <taxon>fabids</taxon>
        <taxon>Fabales</taxon>
        <taxon>Fabaceae</taxon>
        <taxon>Papilionoideae</taxon>
        <taxon>50 kb inversion clade</taxon>
        <taxon>dalbergioids sensu lato</taxon>
        <taxon>Dalbergieae</taxon>
        <taxon>Pterocarpus clade</taxon>
        <taxon>Arachis</taxon>
    </lineage>
</organism>
<dbReference type="EC" id="2.3.2.27" evidence="4"/>
<name>A0A6P4DKB6_ARADU</name>
<dbReference type="RefSeq" id="XP_015967444.1">
    <property type="nucleotide sequence ID" value="XM_016111958.3"/>
</dbReference>
<keyword evidence="9" id="KW-0833">Ubl conjugation pathway</keyword>
<keyword evidence="8 14" id="KW-0863">Zinc-finger</keyword>
<accession>A0A6P4DKB6</accession>
<keyword evidence="6 16" id="KW-0812">Transmembrane</keyword>
<evidence type="ECO:0000256" key="8">
    <source>
        <dbReference type="ARBA" id="ARBA00022771"/>
    </source>
</evidence>
<evidence type="ECO:0000256" key="5">
    <source>
        <dbReference type="ARBA" id="ARBA00022679"/>
    </source>
</evidence>
<evidence type="ECO:0000256" key="11">
    <source>
        <dbReference type="ARBA" id="ARBA00022989"/>
    </source>
</evidence>
<feature type="region of interest" description="Disordered" evidence="15">
    <location>
        <begin position="223"/>
        <end position="258"/>
    </location>
</feature>
<evidence type="ECO:0000256" key="4">
    <source>
        <dbReference type="ARBA" id="ARBA00012483"/>
    </source>
</evidence>
<evidence type="ECO:0000256" key="2">
    <source>
        <dbReference type="ARBA" id="ARBA00004167"/>
    </source>
</evidence>
<dbReference type="FunFam" id="3.30.40.10:FF:000187">
    <property type="entry name" value="E3 ubiquitin-protein ligase ATL6"/>
    <property type="match status" value="1"/>
</dbReference>
<dbReference type="SMART" id="SM00184">
    <property type="entry name" value="RING"/>
    <property type="match status" value="1"/>
</dbReference>
<protein>
    <recommendedName>
        <fullName evidence="4">RING-type E3 ubiquitin transferase</fullName>
        <ecNumber evidence="4">2.3.2.27</ecNumber>
    </recommendedName>
</protein>
<feature type="compositionally biased region" description="Gly residues" evidence="15">
    <location>
        <begin position="229"/>
        <end position="242"/>
    </location>
</feature>
<dbReference type="CDD" id="cd16461">
    <property type="entry name" value="RING-H2_EL5-like"/>
    <property type="match status" value="1"/>
</dbReference>
<dbReference type="InterPro" id="IPR001841">
    <property type="entry name" value="Znf_RING"/>
</dbReference>
<feature type="chain" id="PRO_5027951669" description="RING-type E3 ubiquitin transferase" evidence="17">
    <location>
        <begin position="28"/>
        <end position="339"/>
    </location>
</feature>
<dbReference type="AlphaFoldDB" id="A0A6P4DKB6"/>
<evidence type="ECO:0000256" key="7">
    <source>
        <dbReference type="ARBA" id="ARBA00022723"/>
    </source>
</evidence>
<dbReference type="PANTHER" id="PTHR14155:SF611">
    <property type="entry name" value="ZINC FINGER, C3HC4 TYPE (RING FINGER) PROTEIN"/>
    <property type="match status" value="1"/>
</dbReference>
<evidence type="ECO:0000256" key="9">
    <source>
        <dbReference type="ARBA" id="ARBA00022786"/>
    </source>
</evidence>
<dbReference type="Proteomes" id="UP000515211">
    <property type="component" value="Chromosome 5"/>
</dbReference>
<comment type="catalytic activity">
    <reaction evidence="1">
        <text>S-ubiquitinyl-[E2 ubiquitin-conjugating enzyme]-L-cysteine + [acceptor protein]-L-lysine = [E2 ubiquitin-conjugating enzyme]-L-cysteine + N(6)-ubiquitinyl-[acceptor protein]-L-lysine.</text>
        <dbReference type="EC" id="2.3.2.27"/>
    </reaction>
</comment>
<dbReference type="InterPro" id="IPR053238">
    <property type="entry name" value="RING-H2_zinc_finger"/>
</dbReference>
<evidence type="ECO:0000256" key="12">
    <source>
        <dbReference type="ARBA" id="ARBA00023136"/>
    </source>
</evidence>
<dbReference type="PANTHER" id="PTHR14155">
    <property type="entry name" value="RING FINGER DOMAIN-CONTAINING"/>
    <property type="match status" value="1"/>
</dbReference>
<dbReference type="Pfam" id="PF13639">
    <property type="entry name" value="zf-RING_2"/>
    <property type="match status" value="1"/>
</dbReference>
<sequence>MAQPHPNHLTWIHLHLILLFLLHGSHSVVHAQGSMEPVPTDISHHSWQPSFAITIGAIICAFLFMGIITVYLRNCTGSHINNRNQTNQTSSECSCSCSQGITKELLNTFPILFYPTIKDLKIGKASLECAICLTDFKDYDTLRLLPKCDHVFHPQCIDSWLCSHVTCPVCRANLNQDTCEIAITVPTQFSTPQSGEESLGLEAENNGGEEHNAVEQNHVEKNEVLNSNDGGGGGGEGDGGSDGVVSKPKLLKSNSTGHTVVEQVKSEERYTLRLPEDVRRYILVNHGETVQRSSSYNNNNGNNVVRGVCWSEIEESSGGGKRSNNGEVKVERWVLCSRG</sequence>
<keyword evidence="17" id="KW-0732">Signal</keyword>
<evidence type="ECO:0000313" key="19">
    <source>
        <dbReference type="Proteomes" id="UP000515211"/>
    </source>
</evidence>
<evidence type="ECO:0000256" key="15">
    <source>
        <dbReference type="SAM" id="MobiDB-lite"/>
    </source>
</evidence>
<keyword evidence="10" id="KW-0862">Zinc</keyword>
<evidence type="ECO:0000256" key="10">
    <source>
        <dbReference type="ARBA" id="ARBA00022833"/>
    </source>
</evidence>
<evidence type="ECO:0000256" key="17">
    <source>
        <dbReference type="SAM" id="SignalP"/>
    </source>
</evidence>
<keyword evidence="11 16" id="KW-1133">Transmembrane helix</keyword>
<reference evidence="19" key="1">
    <citation type="journal article" date="2016" name="Nat. Genet.">
        <title>The genome sequences of Arachis duranensis and Arachis ipaensis, the diploid ancestors of cultivated peanut.</title>
        <authorList>
            <person name="Bertioli D.J."/>
            <person name="Cannon S.B."/>
            <person name="Froenicke L."/>
            <person name="Huang G."/>
            <person name="Farmer A.D."/>
            <person name="Cannon E.K."/>
            <person name="Liu X."/>
            <person name="Gao D."/>
            <person name="Clevenger J."/>
            <person name="Dash S."/>
            <person name="Ren L."/>
            <person name="Moretzsohn M.C."/>
            <person name="Shirasawa K."/>
            <person name="Huang W."/>
            <person name="Vidigal B."/>
            <person name="Abernathy B."/>
            <person name="Chu Y."/>
            <person name="Niederhuth C.E."/>
            <person name="Umale P."/>
            <person name="Araujo A.C."/>
            <person name="Kozik A."/>
            <person name="Kim K.D."/>
            <person name="Burow M.D."/>
            <person name="Varshney R.K."/>
            <person name="Wang X."/>
            <person name="Zhang X."/>
            <person name="Barkley N."/>
            <person name="Guimaraes P.M."/>
            <person name="Isobe S."/>
            <person name="Guo B."/>
            <person name="Liao B."/>
            <person name="Stalker H.T."/>
            <person name="Schmitz R.J."/>
            <person name="Scheffler B.E."/>
            <person name="Leal-Bertioli S.C."/>
            <person name="Xun X."/>
            <person name="Jackson S.A."/>
            <person name="Michelmore R."/>
            <person name="Ozias-Akins P."/>
        </authorList>
    </citation>
    <scope>NUCLEOTIDE SEQUENCE [LARGE SCALE GENOMIC DNA]</scope>
    <source>
        <strain evidence="19">cv. V14167</strain>
    </source>
</reference>
<evidence type="ECO:0000256" key="6">
    <source>
        <dbReference type="ARBA" id="ARBA00022692"/>
    </source>
</evidence>
<reference evidence="20" key="2">
    <citation type="submission" date="2025-08" db="UniProtKB">
        <authorList>
            <consortium name="RefSeq"/>
        </authorList>
    </citation>
    <scope>IDENTIFICATION</scope>
    <source>
        <tissue evidence="20">Whole plant</tissue>
    </source>
</reference>
<dbReference type="InterPro" id="IPR013083">
    <property type="entry name" value="Znf_RING/FYVE/PHD"/>
</dbReference>
<dbReference type="GO" id="GO:0016020">
    <property type="term" value="C:membrane"/>
    <property type="evidence" value="ECO:0007669"/>
    <property type="project" value="UniProtKB-SubCell"/>
</dbReference>
<keyword evidence="7" id="KW-0479">Metal-binding</keyword>
<comment type="similarity">
    <text evidence="13">Belongs to the RING-type zinc finger family. ATL subfamily.</text>
</comment>